<evidence type="ECO:0000313" key="2">
    <source>
        <dbReference type="EMBL" id="EON64750.1"/>
    </source>
</evidence>
<feature type="compositionally biased region" description="Basic residues" evidence="1">
    <location>
        <begin position="141"/>
        <end position="151"/>
    </location>
</feature>
<keyword evidence="3" id="KW-1185">Reference proteome</keyword>
<reference evidence="3" key="1">
    <citation type="submission" date="2012-06" db="EMBL/GenBank/DDBJ databases">
        <title>The genome sequence of Coniosporium apollinis CBS 100218.</title>
        <authorList>
            <consortium name="The Broad Institute Genome Sequencing Platform"/>
            <person name="Cuomo C."/>
            <person name="Gorbushina A."/>
            <person name="Noack S."/>
            <person name="Walker B."/>
            <person name="Young S.K."/>
            <person name="Zeng Q."/>
            <person name="Gargeya S."/>
            <person name="Fitzgerald M."/>
            <person name="Haas B."/>
            <person name="Abouelleil A."/>
            <person name="Alvarado L."/>
            <person name="Arachchi H.M."/>
            <person name="Berlin A.M."/>
            <person name="Chapman S.B."/>
            <person name="Goldberg J."/>
            <person name="Griggs A."/>
            <person name="Gujja S."/>
            <person name="Hansen M."/>
            <person name="Howarth C."/>
            <person name="Imamovic A."/>
            <person name="Larimer J."/>
            <person name="McCowan C."/>
            <person name="Montmayeur A."/>
            <person name="Murphy C."/>
            <person name="Neiman D."/>
            <person name="Pearson M."/>
            <person name="Priest M."/>
            <person name="Roberts A."/>
            <person name="Saif S."/>
            <person name="Shea T."/>
            <person name="Sisk P."/>
            <person name="Sykes S."/>
            <person name="Wortman J."/>
            <person name="Nusbaum C."/>
            <person name="Birren B."/>
        </authorList>
    </citation>
    <scope>NUCLEOTIDE SEQUENCE [LARGE SCALE GENOMIC DNA]</scope>
    <source>
        <strain evidence="3">CBS 100218</strain>
    </source>
</reference>
<protein>
    <submittedName>
        <fullName evidence="2">Uncharacterized protein</fullName>
    </submittedName>
</protein>
<gene>
    <name evidence="2" type="ORF">W97_03983</name>
</gene>
<feature type="compositionally biased region" description="Basic and acidic residues" evidence="1">
    <location>
        <begin position="255"/>
        <end position="275"/>
    </location>
</feature>
<feature type="compositionally biased region" description="Basic and acidic residues" evidence="1">
    <location>
        <begin position="110"/>
        <end position="120"/>
    </location>
</feature>
<sequence length="296" mass="33762">MPIPKPLHSVISALHWINHNKVAGAIIDEMAEEIKKDREAERQKRAKAAEARAKNGKRQTSGRLEGPSTSKKLMNSIEGYFSDGPHEAPHPPAAPHTEGCTATKPGNEAPHTEEGDERREQRHRQHRASGKETNEREAGRSHHHYHQRRHRDVQPKRSAELTAERLALMTSGRGSPLSEPLESLQRDMTNGQVRDESFKKKRSAKDEEIGERKKQQPSEKPKFSWRKGIGAYIAERAAWKAEQRKRTQLGRAGRRRLEDPREAEPPRRLRTDMEVKGTTVRARPRLHRNNEAIAVI</sequence>
<feature type="compositionally biased region" description="Basic and acidic residues" evidence="1">
    <location>
        <begin position="193"/>
        <end position="222"/>
    </location>
</feature>
<feature type="region of interest" description="Disordered" evidence="1">
    <location>
        <begin position="239"/>
        <end position="284"/>
    </location>
</feature>
<accession>R7YS68</accession>
<dbReference type="OrthoDB" id="10529037at2759"/>
<feature type="compositionally biased region" description="Basic and acidic residues" evidence="1">
    <location>
        <begin position="152"/>
        <end position="163"/>
    </location>
</feature>
<feature type="region of interest" description="Disordered" evidence="1">
    <location>
        <begin position="37"/>
        <end position="225"/>
    </location>
</feature>
<feature type="compositionally biased region" description="Basic and acidic residues" evidence="1">
    <location>
        <begin position="37"/>
        <end position="53"/>
    </location>
</feature>
<organism evidence="2 3">
    <name type="scientific">Coniosporium apollinis (strain CBS 100218)</name>
    <name type="common">Rock-inhabiting black yeast</name>
    <dbReference type="NCBI Taxonomy" id="1168221"/>
    <lineage>
        <taxon>Eukaryota</taxon>
        <taxon>Fungi</taxon>
        <taxon>Dikarya</taxon>
        <taxon>Ascomycota</taxon>
        <taxon>Pezizomycotina</taxon>
        <taxon>Dothideomycetes</taxon>
        <taxon>Dothideomycetes incertae sedis</taxon>
        <taxon>Coniosporium</taxon>
    </lineage>
</organism>
<feature type="compositionally biased region" description="Basic and acidic residues" evidence="1">
    <location>
        <begin position="129"/>
        <end position="140"/>
    </location>
</feature>
<evidence type="ECO:0000313" key="3">
    <source>
        <dbReference type="Proteomes" id="UP000016924"/>
    </source>
</evidence>
<dbReference type="EMBL" id="JH767570">
    <property type="protein sequence ID" value="EON64750.1"/>
    <property type="molecule type" value="Genomic_DNA"/>
</dbReference>
<name>R7YS68_CONA1</name>
<proteinExistence type="predicted"/>
<dbReference type="AlphaFoldDB" id="R7YS68"/>
<dbReference type="Proteomes" id="UP000016924">
    <property type="component" value="Unassembled WGS sequence"/>
</dbReference>
<feature type="compositionally biased region" description="Polar residues" evidence="1">
    <location>
        <begin position="59"/>
        <end position="73"/>
    </location>
</feature>
<dbReference type="HOGENOM" id="CLU_940125_0_0_1"/>
<dbReference type="GeneID" id="19901294"/>
<dbReference type="RefSeq" id="XP_007780067.1">
    <property type="nucleotide sequence ID" value="XM_007781877.1"/>
</dbReference>
<evidence type="ECO:0000256" key="1">
    <source>
        <dbReference type="SAM" id="MobiDB-lite"/>
    </source>
</evidence>